<gene>
    <name evidence="1" type="ORF">OTI717_LOCUS18113</name>
</gene>
<reference evidence="1" key="1">
    <citation type="submission" date="2021-02" db="EMBL/GenBank/DDBJ databases">
        <authorList>
            <person name="Nowell W R."/>
        </authorList>
    </citation>
    <scope>NUCLEOTIDE SEQUENCE</scope>
</reference>
<comment type="caution">
    <text evidence="1">The sequence shown here is derived from an EMBL/GenBank/DDBJ whole genome shotgun (WGS) entry which is preliminary data.</text>
</comment>
<name>A0A819B9G2_9BILA</name>
<dbReference type="AlphaFoldDB" id="A0A819B9G2"/>
<dbReference type="Proteomes" id="UP000663823">
    <property type="component" value="Unassembled WGS sequence"/>
</dbReference>
<evidence type="ECO:0000313" key="2">
    <source>
        <dbReference type="Proteomes" id="UP000663823"/>
    </source>
</evidence>
<protein>
    <submittedName>
        <fullName evidence="1">Uncharacterized protein</fullName>
    </submittedName>
</protein>
<organism evidence="1 2">
    <name type="scientific">Rotaria sordida</name>
    <dbReference type="NCBI Taxonomy" id="392033"/>
    <lineage>
        <taxon>Eukaryota</taxon>
        <taxon>Metazoa</taxon>
        <taxon>Spiralia</taxon>
        <taxon>Gnathifera</taxon>
        <taxon>Rotifera</taxon>
        <taxon>Eurotatoria</taxon>
        <taxon>Bdelloidea</taxon>
        <taxon>Philodinida</taxon>
        <taxon>Philodinidae</taxon>
        <taxon>Rotaria</taxon>
    </lineage>
</organism>
<evidence type="ECO:0000313" key="1">
    <source>
        <dbReference type="EMBL" id="CAF3798078.1"/>
    </source>
</evidence>
<dbReference type="EMBL" id="CAJOAX010002465">
    <property type="protein sequence ID" value="CAF3798078.1"/>
    <property type="molecule type" value="Genomic_DNA"/>
</dbReference>
<proteinExistence type="predicted"/>
<accession>A0A819B9G2</accession>
<sequence>MLCSCEVILMDGTFKTCSIIFSQQFNWYGALRQKEPKKFMKKNFQSFKKKSTDFGLKFEPQYAYLDFEVGTINALEKIAGLTSMYENNEKVKIWLKSLMALPLIMNNAVDSSIELLIENVPSSDKLLIEFLEYFKNQWVTRIPIKYWNLGLIHLRCNNSVEGTVCFEGTIIVEMLCIIFIVILGEESLVMMRASQIRRGNYRHKAMPFSNRNEVLRKKTKQLKNLSRLFQLGAIDLKQYITNLSSFVGEPATKQKKKNNHINNTTTVNNAIDDNDI</sequence>